<proteinExistence type="predicted"/>
<dbReference type="EMBL" id="AP027081">
    <property type="protein sequence ID" value="BDU76407.1"/>
    <property type="molecule type" value="Genomic_DNA"/>
</dbReference>
<protein>
    <recommendedName>
        <fullName evidence="1">Helix-turn-helix domain-containing protein</fullName>
    </recommendedName>
</protein>
<sequence>MKSNQEVTLSADLRDPLMDPRACAAYLKVSVLTLADWRTKGIGPDYVKLGAAVRYRRADVDSWLNLRKITAKGE</sequence>
<reference evidence="2" key="1">
    <citation type="journal article" date="2023" name="Int. J. Syst. Evol. Microbiol.">
        <title>Mesoterricola silvestris gen. nov., sp. nov., Mesoterricola sediminis sp. nov., Geothrix oryzae sp. nov., Geothrix edaphica sp. nov., Geothrix rubra sp. nov., and Geothrix limicola sp. nov., six novel members of Acidobacteriota isolated from soils.</title>
        <authorList>
            <person name="Itoh H."/>
            <person name="Sugisawa Y."/>
            <person name="Mise K."/>
            <person name="Xu Z."/>
            <person name="Kuniyasu M."/>
            <person name="Ushijima N."/>
            <person name="Kawano K."/>
            <person name="Kobayashi E."/>
            <person name="Shiratori Y."/>
            <person name="Masuda Y."/>
            <person name="Senoo K."/>
        </authorList>
    </citation>
    <scope>NUCLEOTIDE SEQUENCE</scope>
    <source>
        <strain evidence="2">W786</strain>
    </source>
</reference>
<name>A0AA48GRT5_9BACT</name>
<dbReference type="RefSeq" id="WP_316411385.1">
    <property type="nucleotide sequence ID" value="NZ_AP027081.1"/>
</dbReference>
<dbReference type="InterPro" id="IPR041657">
    <property type="entry name" value="HTH_17"/>
</dbReference>
<accession>A0AA48GRT5</accession>
<dbReference type="Pfam" id="PF12728">
    <property type="entry name" value="HTH_17"/>
    <property type="match status" value="1"/>
</dbReference>
<organism evidence="2 3">
    <name type="scientific">Mesoterricola sediminis</name>
    <dbReference type="NCBI Taxonomy" id="2927980"/>
    <lineage>
        <taxon>Bacteria</taxon>
        <taxon>Pseudomonadati</taxon>
        <taxon>Acidobacteriota</taxon>
        <taxon>Holophagae</taxon>
        <taxon>Holophagales</taxon>
        <taxon>Holophagaceae</taxon>
        <taxon>Mesoterricola</taxon>
    </lineage>
</organism>
<dbReference type="KEGG" id="msea:METESE_13650"/>
<gene>
    <name evidence="2" type="ORF">METESE_13650</name>
</gene>
<evidence type="ECO:0000313" key="3">
    <source>
        <dbReference type="Proteomes" id="UP001228113"/>
    </source>
</evidence>
<dbReference type="InterPro" id="IPR009061">
    <property type="entry name" value="DNA-bd_dom_put_sf"/>
</dbReference>
<evidence type="ECO:0000313" key="2">
    <source>
        <dbReference type="EMBL" id="BDU76407.1"/>
    </source>
</evidence>
<dbReference type="SUPFAM" id="SSF46955">
    <property type="entry name" value="Putative DNA-binding domain"/>
    <property type="match status" value="1"/>
</dbReference>
<feature type="domain" description="Helix-turn-helix" evidence="1">
    <location>
        <begin position="23"/>
        <end position="65"/>
    </location>
</feature>
<evidence type="ECO:0000259" key="1">
    <source>
        <dbReference type="Pfam" id="PF12728"/>
    </source>
</evidence>
<dbReference type="Proteomes" id="UP001228113">
    <property type="component" value="Chromosome"/>
</dbReference>
<dbReference type="AlphaFoldDB" id="A0AA48GRT5"/>
<keyword evidence="3" id="KW-1185">Reference proteome</keyword>